<dbReference type="InParanoid" id="A0A6P7M6H1"/>
<feature type="compositionally biased region" description="Acidic residues" evidence="3">
    <location>
        <begin position="603"/>
        <end position="623"/>
    </location>
</feature>
<feature type="region of interest" description="Disordered" evidence="3">
    <location>
        <begin position="1"/>
        <end position="376"/>
    </location>
</feature>
<dbReference type="InterPro" id="IPR039883">
    <property type="entry name" value="Fcf2/DNTTIP2"/>
</dbReference>
<dbReference type="PANTHER" id="PTHR21686:SF12">
    <property type="entry name" value="DEOXYNUCLEOTIDYLTRANSFERASE TERMINAL-INTERACTING PROTEIN 2"/>
    <property type="match status" value="1"/>
</dbReference>
<feature type="domain" description="Fcf2 pre-rRNA processing C-terminal" evidence="4">
    <location>
        <begin position="715"/>
        <end position="808"/>
    </location>
</feature>
<reference evidence="6" key="1">
    <citation type="submission" date="2025-08" db="UniProtKB">
        <authorList>
            <consortium name="RefSeq"/>
        </authorList>
    </citation>
    <scope>IDENTIFICATION</scope>
</reference>
<dbReference type="PANTHER" id="PTHR21686">
    <property type="entry name" value="DEOXYNUCLEOTIDYLTRANSFERASE TERMINAL-INTERACTING PROTEIN 2"/>
    <property type="match status" value="1"/>
</dbReference>
<feature type="compositionally biased region" description="Low complexity" evidence="3">
    <location>
        <begin position="26"/>
        <end position="44"/>
    </location>
</feature>
<feature type="compositionally biased region" description="Basic and acidic residues" evidence="3">
    <location>
        <begin position="402"/>
        <end position="421"/>
    </location>
</feature>
<dbReference type="GO" id="GO:0006396">
    <property type="term" value="P:RNA processing"/>
    <property type="evidence" value="ECO:0007669"/>
    <property type="project" value="TreeGrafter"/>
</dbReference>
<comment type="subcellular location">
    <subcellularLocation>
        <location evidence="1">Nucleus</location>
        <location evidence="1">Nucleolus</location>
    </subcellularLocation>
</comment>
<feature type="compositionally biased region" description="Polar residues" evidence="3">
    <location>
        <begin position="366"/>
        <end position="376"/>
    </location>
</feature>
<keyword evidence="5" id="KW-1185">Reference proteome</keyword>
<sequence>MVVTRSGVHVQSPTKTESDHSSDVQATPSTGRRTRRTAAADTAAQDAPVETSSQLHESEGEPSARHPTVMIKRCAGISTTHSPQQPSTPAESTHEADVSDLESVASDIEPLATRIRSRRRQSRPLNWEEEEASEAESCSSAVSASNTGSSVRRSTRKRMLPKGSDPAPVWNEDVKVDQVLETEKDVSERVTRTQRKAACTRSSVKKAMESEASDAESCISGVSTDKASKSITRRSTRSTRQTCPIPIYLDEASESSQSPAPTGRRTRAARGKPALTVDASEPQSCDSDGFESGPVYSMSARRRGRTQSKATDSESELTDLHSPNHSPCPTQGRGTPCSSRAGSANSRQGALTSRPEAKELSMVVETDSSLNDSRLDSTLVNEDADCTVLVDEQGENVIGDSHVSDLDRGTAETTEDQRAELSTENEDRDASEMEITHPSLGERTVGEDAGGETQSRVVETMEVSAVTTDDQHMADSSEAQVESILVTSEQQHEITVVSDSENPPTDITVRKAKVVSLLDSSDEEDGGSDEEEEKDDSEDDDLESREDERGGPSKTSDSAGASVEGLFMIDTRPGEDADEHYYKDKSTEPQDEEEATRKHAEQEPQDEEFIDEEGDDEDDEDTEILYSSRNVQGKELSSRIDPGLKVKALGGLYINFHGSKSKPVSSSLLKLKEKKIQDEVMKKSVIGPDFEKKDAVPPYKESKHVLKQKHREERAKSTGEGWFNMKAPELSHELKGDLQVLKMRDSLDPKRFYKKNDRDGFPKYFQVGTVVDSPVDFYHSRVPKKQRKRTMVEELLADAEFRHKNKKKFQHILMETAAQAAGKKNKNKNKSKNKKKFKKN</sequence>
<feature type="region of interest" description="Disordered" evidence="3">
    <location>
        <begin position="691"/>
        <end position="720"/>
    </location>
</feature>
<feature type="region of interest" description="Disordered" evidence="3">
    <location>
        <begin position="397"/>
        <end position="456"/>
    </location>
</feature>
<feature type="region of interest" description="Disordered" evidence="3">
    <location>
        <begin position="816"/>
        <end position="840"/>
    </location>
</feature>
<feature type="compositionally biased region" description="Basic and acidic residues" evidence="3">
    <location>
        <begin position="172"/>
        <end position="191"/>
    </location>
</feature>
<dbReference type="GO" id="GO:0003723">
    <property type="term" value="F:RNA binding"/>
    <property type="evidence" value="ECO:0007669"/>
    <property type="project" value="TreeGrafter"/>
</dbReference>
<dbReference type="OrthoDB" id="427886at2759"/>
<organism evidence="5 6">
    <name type="scientific">Betta splendens</name>
    <name type="common">Siamese fighting fish</name>
    <dbReference type="NCBI Taxonomy" id="158456"/>
    <lineage>
        <taxon>Eukaryota</taxon>
        <taxon>Metazoa</taxon>
        <taxon>Chordata</taxon>
        <taxon>Craniata</taxon>
        <taxon>Vertebrata</taxon>
        <taxon>Euteleostomi</taxon>
        <taxon>Actinopterygii</taxon>
        <taxon>Neopterygii</taxon>
        <taxon>Teleostei</taxon>
        <taxon>Neoteleostei</taxon>
        <taxon>Acanthomorphata</taxon>
        <taxon>Anabantaria</taxon>
        <taxon>Anabantiformes</taxon>
        <taxon>Anabantoidei</taxon>
        <taxon>Osphronemidae</taxon>
        <taxon>Betta</taxon>
    </lineage>
</organism>
<dbReference type="AlphaFoldDB" id="A0A6P7M6H1"/>
<dbReference type="Proteomes" id="UP000515150">
    <property type="component" value="Chromosome 4"/>
</dbReference>
<dbReference type="CTD" id="30836"/>
<feature type="region of interest" description="Disordered" evidence="3">
    <location>
        <begin position="490"/>
        <end position="636"/>
    </location>
</feature>
<dbReference type="RefSeq" id="XP_029001773.1">
    <property type="nucleotide sequence ID" value="XM_029145940.2"/>
</dbReference>
<dbReference type="InterPro" id="IPR014810">
    <property type="entry name" value="Fcf2_C"/>
</dbReference>
<evidence type="ECO:0000313" key="6">
    <source>
        <dbReference type="RefSeq" id="XP_029001773.1"/>
    </source>
</evidence>
<dbReference type="KEGG" id="bspl:114853055"/>
<gene>
    <name evidence="6" type="primary">dnttip2</name>
</gene>
<feature type="compositionally biased region" description="Polar residues" evidence="3">
    <location>
        <begin position="321"/>
        <end position="351"/>
    </location>
</feature>
<proteinExistence type="predicted"/>
<dbReference type="Pfam" id="PF08698">
    <property type="entry name" value="Fcf2"/>
    <property type="match status" value="1"/>
</dbReference>
<evidence type="ECO:0000256" key="2">
    <source>
        <dbReference type="ARBA" id="ARBA00023242"/>
    </source>
</evidence>
<name>A0A6P7M6H1_BETSP</name>
<evidence type="ECO:0000259" key="4">
    <source>
        <dbReference type="Pfam" id="PF08698"/>
    </source>
</evidence>
<feature type="compositionally biased region" description="Low complexity" evidence="3">
    <location>
        <begin position="135"/>
        <end position="145"/>
    </location>
</feature>
<keyword evidence="2" id="KW-0539">Nucleus</keyword>
<feature type="compositionally biased region" description="Acidic residues" evidence="3">
    <location>
        <begin position="520"/>
        <end position="545"/>
    </location>
</feature>
<protein>
    <submittedName>
        <fullName evidence="6">Deoxynucleotidyltransferase terminal-interacting protein 2</fullName>
    </submittedName>
</protein>
<dbReference type="GO" id="GO:0005730">
    <property type="term" value="C:nucleolus"/>
    <property type="evidence" value="ECO:0007669"/>
    <property type="project" value="UniProtKB-SubCell"/>
</dbReference>
<feature type="compositionally biased region" description="Polar residues" evidence="3">
    <location>
        <begin position="77"/>
        <end position="91"/>
    </location>
</feature>
<feature type="compositionally biased region" description="Basic and acidic residues" evidence="3">
    <location>
        <begin position="691"/>
        <end position="717"/>
    </location>
</feature>
<accession>A0A6P7M6H1</accession>
<feature type="compositionally biased region" description="Basic and acidic residues" evidence="3">
    <location>
        <begin position="572"/>
        <end position="588"/>
    </location>
</feature>
<evidence type="ECO:0000313" key="5">
    <source>
        <dbReference type="Proteomes" id="UP000515150"/>
    </source>
</evidence>
<dbReference type="GeneID" id="114853055"/>
<evidence type="ECO:0000256" key="1">
    <source>
        <dbReference type="ARBA" id="ARBA00004604"/>
    </source>
</evidence>
<feature type="compositionally biased region" description="Basic residues" evidence="3">
    <location>
        <begin position="823"/>
        <end position="840"/>
    </location>
</feature>
<evidence type="ECO:0000256" key="3">
    <source>
        <dbReference type="SAM" id="MobiDB-lite"/>
    </source>
</evidence>